<sequence>MSKFEKICDNLIKNIEKGKRISPLKAIRCKCLDCVCYVPSEVLKCPIPDCSLYNFRFGKNTTGNIVKKKLSEKQLKALKMGRERRKK</sequence>
<organism evidence="1">
    <name type="scientific">viral metagenome</name>
    <dbReference type="NCBI Taxonomy" id="1070528"/>
    <lineage>
        <taxon>unclassified sequences</taxon>
        <taxon>metagenomes</taxon>
        <taxon>organismal metagenomes</taxon>
    </lineage>
</organism>
<evidence type="ECO:0000313" key="2">
    <source>
        <dbReference type="EMBL" id="QJH94586.1"/>
    </source>
</evidence>
<proteinExistence type="predicted"/>
<name>A0A6H1ZJN3_9ZZZZ</name>
<gene>
    <name evidence="1" type="ORF">TM448A00720_0011</name>
    <name evidence="2" type="ORF">TM448B00242_0060</name>
</gene>
<reference evidence="1" key="1">
    <citation type="submission" date="2020-03" db="EMBL/GenBank/DDBJ databases">
        <title>The deep terrestrial virosphere.</title>
        <authorList>
            <person name="Holmfeldt K."/>
            <person name="Nilsson E."/>
            <person name="Simone D."/>
            <person name="Lopez-Fernandez M."/>
            <person name="Wu X."/>
            <person name="de Brujin I."/>
            <person name="Lundin D."/>
            <person name="Andersson A."/>
            <person name="Bertilsson S."/>
            <person name="Dopson M."/>
        </authorList>
    </citation>
    <scope>NUCLEOTIDE SEQUENCE</scope>
    <source>
        <strain evidence="1">TM448A00720</strain>
        <strain evidence="2">TM448B00242</strain>
    </source>
</reference>
<protein>
    <submittedName>
        <fullName evidence="1">Uncharacterized protein</fullName>
    </submittedName>
</protein>
<dbReference type="AlphaFoldDB" id="A0A6H1ZJN3"/>
<dbReference type="EMBL" id="MT144053">
    <property type="protein sequence ID" value="QJA47682.1"/>
    <property type="molecule type" value="Genomic_DNA"/>
</dbReference>
<accession>A0A6H1ZJN3</accession>
<dbReference type="EMBL" id="MT144602">
    <property type="protein sequence ID" value="QJH94586.1"/>
    <property type="molecule type" value="Genomic_DNA"/>
</dbReference>
<evidence type="ECO:0000313" key="1">
    <source>
        <dbReference type="EMBL" id="QJA47682.1"/>
    </source>
</evidence>